<dbReference type="RefSeq" id="WP_093025143.1">
    <property type="nucleotide sequence ID" value="NZ_FPBK01000007.1"/>
</dbReference>
<dbReference type="EMBL" id="FPBK01000007">
    <property type="protein sequence ID" value="SFU55877.1"/>
    <property type="molecule type" value="Genomic_DNA"/>
</dbReference>
<dbReference type="AlphaFoldDB" id="A0A1I7H591"/>
<gene>
    <name evidence="2" type="ORF">SAMN05216480_10777</name>
</gene>
<evidence type="ECO:0000313" key="2">
    <source>
        <dbReference type="EMBL" id="SFU55877.1"/>
    </source>
</evidence>
<feature type="transmembrane region" description="Helical" evidence="1">
    <location>
        <begin position="141"/>
        <end position="165"/>
    </location>
</feature>
<dbReference type="STRING" id="1224947.SAMN05216480_10777"/>
<keyword evidence="1" id="KW-0472">Membrane</keyword>
<reference evidence="2 3" key="1">
    <citation type="submission" date="2016-10" db="EMBL/GenBank/DDBJ databases">
        <authorList>
            <person name="de Groot N.N."/>
        </authorList>
    </citation>
    <scope>NUCLEOTIDE SEQUENCE [LARGE SCALE GENOMIC DNA]</scope>
    <source>
        <strain evidence="2 3">CGMCC 1.12333</strain>
    </source>
</reference>
<organism evidence="2 3">
    <name type="scientific">Pustulibacterium marinum</name>
    <dbReference type="NCBI Taxonomy" id="1224947"/>
    <lineage>
        <taxon>Bacteria</taxon>
        <taxon>Pseudomonadati</taxon>
        <taxon>Bacteroidota</taxon>
        <taxon>Flavobacteriia</taxon>
        <taxon>Flavobacteriales</taxon>
        <taxon>Flavobacteriaceae</taxon>
        <taxon>Pustulibacterium</taxon>
    </lineage>
</organism>
<keyword evidence="3" id="KW-1185">Reference proteome</keyword>
<evidence type="ECO:0000256" key="1">
    <source>
        <dbReference type="SAM" id="Phobius"/>
    </source>
</evidence>
<feature type="transmembrane region" description="Helical" evidence="1">
    <location>
        <begin position="73"/>
        <end position="94"/>
    </location>
</feature>
<sequence>MGQTVDSKKIILSNGVLLGLITIAIAVIMYVTGLVYTYNWVSGVVGFLVMIAFIVLGMSTFKKENTYLSLSQALKIGIGISLIAGILGALYQFVFFNYIDPEFMAKVLENSRHQIIEQNPEVTQQQLDQIASMQENFSSPIITAAMGILSSLFLGFIISLISGLIMKKTEDSF</sequence>
<protein>
    <recommendedName>
        <fullName evidence="4">DUF4199 domain-containing protein</fullName>
    </recommendedName>
</protein>
<keyword evidence="1" id="KW-0812">Transmembrane</keyword>
<feature type="transmembrane region" description="Helical" evidence="1">
    <location>
        <begin position="38"/>
        <end position="61"/>
    </location>
</feature>
<feature type="transmembrane region" description="Helical" evidence="1">
    <location>
        <begin position="12"/>
        <end position="32"/>
    </location>
</feature>
<keyword evidence="1" id="KW-1133">Transmembrane helix</keyword>
<dbReference type="InterPro" id="IPR025250">
    <property type="entry name" value="DUF4199"/>
</dbReference>
<evidence type="ECO:0008006" key="4">
    <source>
        <dbReference type="Google" id="ProtNLM"/>
    </source>
</evidence>
<evidence type="ECO:0000313" key="3">
    <source>
        <dbReference type="Proteomes" id="UP000199138"/>
    </source>
</evidence>
<proteinExistence type="predicted"/>
<accession>A0A1I7H591</accession>
<name>A0A1I7H591_9FLAO</name>
<dbReference type="OrthoDB" id="1122768at2"/>
<dbReference type="Pfam" id="PF13858">
    <property type="entry name" value="DUF4199"/>
    <property type="match status" value="1"/>
</dbReference>
<dbReference type="Proteomes" id="UP000199138">
    <property type="component" value="Unassembled WGS sequence"/>
</dbReference>